<feature type="region of interest" description="Disordered" evidence="5">
    <location>
        <begin position="1"/>
        <end position="23"/>
    </location>
</feature>
<dbReference type="InterPro" id="IPR016169">
    <property type="entry name" value="FAD-bd_PCMH_sub2"/>
</dbReference>
<evidence type="ECO:0000256" key="1">
    <source>
        <dbReference type="ARBA" id="ARBA00006446"/>
    </source>
</evidence>
<dbReference type="CDD" id="cd04590">
    <property type="entry name" value="CBS_pair_CorC_HlyC_assoc"/>
    <property type="match status" value="1"/>
</dbReference>
<dbReference type="Pfam" id="PF03471">
    <property type="entry name" value="CorC_HlyC"/>
    <property type="match status" value="1"/>
</dbReference>
<dbReference type="InterPro" id="IPR036318">
    <property type="entry name" value="FAD-bd_PCMH-like_sf"/>
</dbReference>
<dbReference type="Proteomes" id="UP000628109">
    <property type="component" value="Unassembled WGS sequence"/>
</dbReference>
<evidence type="ECO:0000259" key="6">
    <source>
        <dbReference type="PROSITE" id="PS51371"/>
    </source>
</evidence>
<reference evidence="8" key="1">
    <citation type="journal article" date="2019" name="Int. J. Syst. Evol. Microbiol.">
        <title>The Global Catalogue of Microorganisms (GCM) 10K type strain sequencing project: providing services to taxonomists for standard genome sequencing and annotation.</title>
        <authorList>
            <consortium name="The Broad Institute Genomics Platform"/>
            <consortium name="The Broad Institute Genome Sequencing Center for Infectious Disease"/>
            <person name="Wu L."/>
            <person name="Ma J."/>
        </authorList>
    </citation>
    <scope>NUCLEOTIDE SEQUENCE [LARGE SCALE GENOMIC DNA]</scope>
    <source>
        <strain evidence="8">CCM 7327</strain>
    </source>
</reference>
<sequence>MAEGSPKDGNGSKESDSSSHEGGLWSGLKSLLFGDEESHSLRRELEDALDEYDEEEQEEGAAPPAKGDLSAIERQMVRNLLHFSEHTVDDVAVPRADIIAIEEKASFADLAALFAEAGHSRIPVYRENLDTIVGMIHIRDAFAILAGKAPAPDTLEPLIRQPLYVPESMGALDLLAEMRAKRTHLAIVLDEYSGTEGLLTFEDLVEEIVGEVEDEHDEEPEAMLVPLDGGLWEADARAELEDVAKEIDEKLADIEEDVDTLGGLAFVIAGRVPEPGEIVEHAQSGWKLEILDSDGRRVSRLRLHPPAEREIEEEG</sequence>
<organism evidence="7 8">
    <name type="scientific">Sphingobium fuliginis (strain ATCC 27551)</name>
    <dbReference type="NCBI Taxonomy" id="336203"/>
    <lineage>
        <taxon>Bacteria</taxon>
        <taxon>Pseudomonadati</taxon>
        <taxon>Pseudomonadota</taxon>
        <taxon>Alphaproteobacteria</taxon>
        <taxon>Sphingomonadales</taxon>
        <taxon>Sphingomonadaceae</taxon>
        <taxon>Sphingobium</taxon>
    </lineage>
</organism>
<dbReference type="PANTHER" id="PTHR22777">
    <property type="entry name" value="HEMOLYSIN-RELATED"/>
    <property type="match status" value="1"/>
</dbReference>
<evidence type="ECO:0000256" key="2">
    <source>
        <dbReference type="ARBA" id="ARBA00022737"/>
    </source>
</evidence>
<feature type="region of interest" description="Disordered" evidence="5">
    <location>
        <begin position="43"/>
        <end position="69"/>
    </location>
</feature>
<dbReference type="InterPro" id="IPR044751">
    <property type="entry name" value="Ion_transp-like_CBS"/>
</dbReference>
<feature type="domain" description="CBS" evidence="6">
    <location>
        <begin position="92"/>
        <end position="154"/>
    </location>
</feature>
<protein>
    <submittedName>
        <fullName evidence="7">Ion transporter</fullName>
    </submittedName>
</protein>
<name>A0ABQ1EU80_SPHSA</name>
<dbReference type="SUPFAM" id="SSF54631">
    <property type="entry name" value="CBS-domain pair"/>
    <property type="match status" value="1"/>
</dbReference>
<evidence type="ECO:0000256" key="5">
    <source>
        <dbReference type="SAM" id="MobiDB-lite"/>
    </source>
</evidence>
<keyword evidence="3 4" id="KW-0129">CBS domain</keyword>
<feature type="domain" description="CBS" evidence="6">
    <location>
        <begin position="158"/>
        <end position="218"/>
    </location>
</feature>
<feature type="compositionally biased region" description="Acidic residues" evidence="5">
    <location>
        <begin position="47"/>
        <end position="59"/>
    </location>
</feature>
<dbReference type="PROSITE" id="PS51371">
    <property type="entry name" value="CBS"/>
    <property type="match status" value="2"/>
</dbReference>
<proteinExistence type="inferred from homology"/>
<dbReference type="EMBL" id="BMDU01000003">
    <property type="protein sequence ID" value="GFZ87609.1"/>
    <property type="molecule type" value="Genomic_DNA"/>
</dbReference>
<dbReference type="Gene3D" id="3.30.465.10">
    <property type="match status" value="1"/>
</dbReference>
<dbReference type="InterPro" id="IPR000644">
    <property type="entry name" value="CBS_dom"/>
</dbReference>
<feature type="compositionally biased region" description="Basic and acidic residues" evidence="5">
    <location>
        <begin position="10"/>
        <end position="19"/>
    </location>
</feature>
<keyword evidence="2" id="KW-0677">Repeat</keyword>
<evidence type="ECO:0000313" key="7">
    <source>
        <dbReference type="EMBL" id="GFZ87609.1"/>
    </source>
</evidence>
<dbReference type="InterPro" id="IPR046342">
    <property type="entry name" value="CBS_dom_sf"/>
</dbReference>
<evidence type="ECO:0000256" key="3">
    <source>
        <dbReference type="ARBA" id="ARBA00023122"/>
    </source>
</evidence>
<evidence type="ECO:0000313" key="8">
    <source>
        <dbReference type="Proteomes" id="UP000628109"/>
    </source>
</evidence>
<comment type="similarity">
    <text evidence="1">Belongs to the UPF0053 family. Hemolysin C subfamily.</text>
</comment>
<dbReference type="SUPFAM" id="SSF56176">
    <property type="entry name" value="FAD-binding/transporter-associated domain-like"/>
    <property type="match status" value="1"/>
</dbReference>
<gene>
    <name evidence="7" type="primary">corC</name>
    <name evidence="7" type="ORF">GCM10019071_16350</name>
</gene>
<dbReference type="PANTHER" id="PTHR22777:SF27">
    <property type="entry name" value="MAGNESIUM AND COBALT EFFLUX PROTEIN CORC"/>
    <property type="match status" value="1"/>
</dbReference>
<evidence type="ECO:0000256" key="4">
    <source>
        <dbReference type="PROSITE-ProRule" id="PRU00703"/>
    </source>
</evidence>
<accession>A0ABQ1EU80</accession>
<dbReference type="RefSeq" id="WP_044662457.1">
    <property type="nucleotide sequence ID" value="NZ_BMDU01000003.1"/>
</dbReference>
<dbReference type="Pfam" id="PF00571">
    <property type="entry name" value="CBS"/>
    <property type="match status" value="2"/>
</dbReference>
<keyword evidence="8" id="KW-1185">Reference proteome</keyword>
<comment type="caution">
    <text evidence="7">The sequence shown here is derived from an EMBL/GenBank/DDBJ whole genome shotgun (WGS) entry which is preliminary data.</text>
</comment>
<dbReference type="SMART" id="SM01091">
    <property type="entry name" value="CorC_HlyC"/>
    <property type="match status" value="1"/>
</dbReference>
<dbReference type="Gene3D" id="3.10.580.10">
    <property type="entry name" value="CBS-domain"/>
    <property type="match status" value="1"/>
</dbReference>
<dbReference type="InterPro" id="IPR005170">
    <property type="entry name" value="Transptr-assoc_dom"/>
</dbReference>